<feature type="non-terminal residue" evidence="1">
    <location>
        <position position="71"/>
    </location>
</feature>
<sequence length="71" mass="7153">MKRMSCVLLGFCLASFSLAGEKPAAGDAAAEAHAILEKADAAIKAVASVRYRSASTPTGVAVRFAPAAEGT</sequence>
<organism evidence="1">
    <name type="scientific">marine sediment metagenome</name>
    <dbReference type="NCBI Taxonomy" id="412755"/>
    <lineage>
        <taxon>unclassified sequences</taxon>
        <taxon>metagenomes</taxon>
        <taxon>ecological metagenomes</taxon>
    </lineage>
</organism>
<dbReference type="AlphaFoldDB" id="X1ERE4"/>
<evidence type="ECO:0000313" key="1">
    <source>
        <dbReference type="EMBL" id="GAH35147.1"/>
    </source>
</evidence>
<dbReference type="EMBL" id="BARU01009294">
    <property type="protein sequence ID" value="GAH35147.1"/>
    <property type="molecule type" value="Genomic_DNA"/>
</dbReference>
<name>X1ERE4_9ZZZZ</name>
<comment type="caution">
    <text evidence="1">The sequence shown here is derived from an EMBL/GenBank/DDBJ whole genome shotgun (WGS) entry which is preliminary data.</text>
</comment>
<proteinExistence type="predicted"/>
<gene>
    <name evidence="1" type="ORF">S03H2_17966</name>
</gene>
<accession>X1ERE4</accession>
<protein>
    <submittedName>
        <fullName evidence="1">Uncharacterized protein</fullName>
    </submittedName>
</protein>
<reference evidence="1" key="1">
    <citation type="journal article" date="2014" name="Front. Microbiol.">
        <title>High frequency of phylogenetically diverse reductive dehalogenase-homologous genes in deep subseafloor sedimentary metagenomes.</title>
        <authorList>
            <person name="Kawai M."/>
            <person name="Futagami T."/>
            <person name="Toyoda A."/>
            <person name="Takaki Y."/>
            <person name="Nishi S."/>
            <person name="Hori S."/>
            <person name="Arai W."/>
            <person name="Tsubouchi T."/>
            <person name="Morono Y."/>
            <person name="Uchiyama I."/>
            <person name="Ito T."/>
            <person name="Fujiyama A."/>
            <person name="Inagaki F."/>
            <person name="Takami H."/>
        </authorList>
    </citation>
    <scope>NUCLEOTIDE SEQUENCE</scope>
    <source>
        <strain evidence="1">Expedition CK06-06</strain>
    </source>
</reference>